<dbReference type="EMBL" id="BAYM01000081">
    <property type="protein sequence ID" value="GAN36555.1"/>
    <property type="molecule type" value="Genomic_DNA"/>
</dbReference>
<comment type="caution">
    <text evidence="1">The sequence shown here is derived from an EMBL/GenBank/DDBJ whole genome shotgun (WGS) entry which is preliminary data.</text>
</comment>
<dbReference type="GO" id="GO:0016746">
    <property type="term" value="F:acyltransferase activity"/>
    <property type="evidence" value="ECO:0007669"/>
    <property type="project" value="UniProtKB-KW"/>
</dbReference>
<keyword evidence="1" id="KW-0808">Transferase</keyword>
<name>A0A0C9NX57_LACPA</name>
<dbReference type="Proteomes" id="UP000032552">
    <property type="component" value="Unassembled WGS sequence"/>
</dbReference>
<proteinExistence type="predicted"/>
<keyword evidence="1" id="KW-0012">Acyltransferase</keyword>
<dbReference type="RefSeq" id="WP_045624866.1">
    <property type="nucleotide sequence ID" value="NZ_BAYM01000081.1"/>
</dbReference>
<evidence type="ECO:0000313" key="1">
    <source>
        <dbReference type="EMBL" id="GAN36555.1"/>
    </source>
</evidence>
<gene>
    <name evidence="1" type="ORF">LC0644_1144</name>
</gene>
<accession>A0A0C9NX57</accession>
<sequence>MAKVVTYRHLTDDVVAAPDQETEIPDNYRWEPSWRFRIKANLVYAGSWLFAQGYCRSVLHVRNRKAFRQAAGRGYFVYGNHTQPFGDVFTPMRVNQSRRVFTLASPANLSVPILGRIVPYGGGLLVPSKLHQLRPFAQAIRRVIKQRHVVMIYPEAHVWPYYTGIRPFENGAFHYPVTTNAPVFATTMTYQARRWRQKPRRILYVDGPFWPDEQLPLKARQQQLEAQVRTAMTTRAALSTATYIHYQQREEVDS</sequence>
<reference evidence="2" key="1">
    <citation type="submission" date="2014-05" db="EMBL/GenBank/DDBJ databases">
        <title>Whole genome sequencing of Lactobacillus casei NRIC0644.</title>
        <authorList>
            <person name="Atarashi H."/>
            <person name="Yoshida Y."/>
            <person name="Fujimura S."/>
            <person name="Tanaka N."/>
            <person name="Shiwa Y."/>
            <person name="Yoshikawa H."/>
            <person name="Okada S."/>
            <person name="Nakagawa J."/>
        </authorList>
    </citation>
    <scope>NUCLEOTIDE SEQUENCE [LARGE SCALE GENOMIC DNA]</scope>
    <source>
        <strain evidence="2">NRIC0644</strain>
    </source>
</reference>
<evidence type="ECO:0000313" key="2">
    <source>
        <dbReference type="Proteomes" id="UP000032552"/>
    </source>
</evidence>
<protein>
    <submittedName>
        <fullName evidence="1">1-acyl-sn-glycerol-3-phosphate acyltransferase</fullName>
    </submittedName>
</protein>
<dbReference type="AlphaFoldDB" id="A0A0C9NX57"/>
<organism evidence="1 2">
    <name type="scientific">Lacticaseibacillus paracasei NRIC 0644</name>
    <dbReference type="NCBI Taxonomy" id="1435038"/>
    <lineage>
        <taxon>Bacteria</taxon>
        <taxon>Bacillati</taxon>
        <taxon>Bacillota</taxon>
        <taxon>Bacilli</taxon>
        <taxon>Lactobacillales</taxon>
        <taxon>Lactobacillaceae</taxon>
        <taxon>Lacticaseibacillus</taxon>
    </lineage>
</organism>